<dbReference type="InterPro" id="IPR052416">
    <property type="entry name" value="GTF3C_component"/>
</dbReference>
<dbReference type="InterPro" id="IPR015943">
    <property type="entry name" value="WD40/YVTN_repeat-like_dom_sf"/>
</dbReference>
<dbReference type="InterPro" id="IPR001680">
    <property type="entry name" value="WD40_rpt"/>
</dbReference>
<feature type="region of interest" description="Disordered" evidence="4">
    <location>
        <begin position="1"/>
        <end position="32"/>
    </location>
</feature>
<reference evidence="5" key="1">
    <citation type="submission" date="2020-02" db="EMBL/GenBank/DDBJ databases">
        <authorList>
            <person name="Scholz U."/>
            <person name="Mascher M."/>
            <person name="Fiebig A."/>
        </authorList>
    </citation>
    <scope>NUCLEOTIDE SEQUENCE</scope>
</reference>
<feature type="region of interest" description="Disordered" evidence="4">
    <location>
        <begin position="467"/>
        <end position="491"/>
    </location>
</feature>
<evidence type="ECO:0000313" key="6">
    <source>
        <dbReference type="Proteomes" id="UP000663760"/>
    </source>
</evidence>
<organism evidence="5 6">
    <name type="scientific">Spirodela intermedia</name>
    <name type="common">Intermediate duckweed</name>
    <dbReference type="NCBI Taxonomy" id="51605"/>
    <lineage>
        <taxon>Eukaryota</taxon>
        <taxon>Viridiplantae</taxon>
        <taxon>Streptophyta</taxon>
        <taxon>Embryophyta</taxon>
        <taxon>Tracheophyta</taxon>
        <taxon>Spermatophyta</taxon>
        <taxon>Magnoliopsida</taxon>
        <taxon>Liliopsida</taxon>
        <taxon>Araceae</taxon>
        <taxon>Lemnoideae</taxon>
        <taxon>Spirodela</taxon>
    </lineage>
</organism>
<dbReference type="Gene3D" id="2.130.10.10">
    <property type="entry name" value="YVTN repeat-like/Quinoprotein amine dehydrogenase"/>
    <property type="match status" value="1"/>
</dbReference>
<feature type="region of interest" description="Disordered" evidence="4">
    <location>
        <begin position="340"/>
        <end position="446"/>
    </location>
</feature>
<feature type="compositionally biased region" description="Basic and acidic residues" evidence="4">
    <location>
        <begin position="340"/>
        <end position="358"/>
    </location>
</feature>
<dbReference type="GO" id="GO:0005634">
    <property type="term" value="C:nucleus"/>
    <property type="evidence" value="ECO:0007669"/>
    <property type="project" value="UniProtKB-SubCell"/>
</dbReference>
<evidence type="ECO:0000256" key="2">
    <source>
        <dbReference type="ARBA" id="ARBA00023163"/>
    </source>
</evidence>
<dbReference type="InterPro" id="IPR017956">
    <property type="entry name" value="AT_hook_DNA-bd_motif"/>
</dbReference>
<dbReference type="EMBL" id="LR746280">
    <property type="protein sequence ID" value="CAA7410322.1"/>
    <property type="molecule type" value="Genomic_DNA"/>
</dbReference>
<accession>A0A7I8LKC1</accession>
<evidence type="ECO:0000256" key="4">
    <source>
        <dbReference type="SAM" id="MobiDB-lite"/>
    </source>
</evidence>
<evidence type="ECO:0000256" key="3">
    <source>
        <dbReference type="ARBA" id="ARBA00023242"/>
    </source>
</evidence>
<keyword evidence="6" id="KW-1185">Reference proteome</keyword>
<comment type="subcellular location">
    <subcellularLocation>
        <location evidence="1">Nucleus</location>
    </subcellularLocation>
</comment>
<name>A0A7I8LKC1_SPIIN</name>
<feature type="compositionally biased region" description="Basic and acidic residues" evidence="4">
    <location>
        <begin position="1"/>
        <end position="12"/>
    </location>
</feature>
<protein>
    <submittedName>
        <fullName evidence="5">Uncharacterized protein</fullName>
    </submittedName>
</protein>
<keyword evidence="3" id="KW-0539">Nucleus</keyword>
<feature type="region of interest" description="Disordered" evidence="4">
    <location>
        <begin position="888"/>
        <end position="965"/>
    </location>
</feature>
<dbReference type="PRINTS" id="PR00929">
    <property type="entry name" value="ATHOOK"/>
</dbReference>
<dbReference type="SMART" id="SM00320">
    <property type="entry name" value="WD40"/>
    <property type="match status" value="5"/>
</dbReference>
<feature type="compositionally biased region" description="Basic and acidic residues" evidence="4">
    <location>
        <begin position="216"/>
        <end position="227"/>
    </location>
</feature>
<dbReference type="InterPro" id="IPR036322">
    <property type="entry name" value="WD40_repeat_dom_sf"/>
</dbReference>
<feature type="compositionally biased region" description="Basic residues" evidence="4">
    <location>
        <begin position="933"/>
        <end position="944"/>
    </location>
</feature>
<feature type="region of interest" description="Disordered" evidence="4">
    <location>
        <begin position="216"/>
        <end position="285"/>
    </location>
</feature>
<dbReference type="PANTHER" id="PTHR15052">
    <property type="entry name" value="RNA POLYMERASE III TRANSCRIPTION INITIATION FACTOR COMPLEX SUBUNIT"/>
    <property type="match status" value="1"/>
</dbReference>
<dbReference type="GO" id="GO:0006383">
    <property type="term" value="P:transcription by RNA polymerase III"/>
    <property type="evidence" value="ECO:0007669"/>
    <property type="project" value="TreeGrafter"/>
</dbReference>
<dbReference type="PANTHER" id="PTHR15052:SF2">
    <property type="entry name" value="GENERAL TRANSCRIPTION FACTOR 3C POLYPEPTIDE 2"/>
    <property type="match status" value="1"/>
</dbReference>
<dbReference type="OrthoDB" id="4703at2759"/>
<evidence type="ECO:0000256" key="1">
    <source>
        <dbReference type="ARBA" id="ARBA00004123"/>
    </source>
</evidence>
<feature type="compositionally biased region" description="Low complexity" evidence="4">
    <location>
        <begin position="14"/>
        <end position="23"/>
    </location>
</feature>
<feature type="compositionally biased region" description="Basic residues" evidence="4">
    <location>
        <begin position="398"/>
        <end position="408"/>
    </location>
</feature>
<dbReference type="Proteomes" id="UP000663760">
    <property type="component" value="Chromosome 17"/>
</dbReference>
<dbReference type="AlphaFoldDB" id="A0A7I8LKC1"/>
<evidence type="ECO:0000313" key="5">
    <source>
        <dbReference type="EMBL" id="CAA7410322.1"/>
    </source>
</evidence>
<sequence length="1013" mass="112392">MEGVGREKKEGESSVESGAAAAGPRAENMPTESASGGVVVSLFEDSVEKFISTMEAISLLCGIQDETFDQHELQRLSHMITFLKEWRYFFYEPKIVNFVYEAEPHQSKEEIKGIELPQFSSAAPPNINFNFNSLYLTYSNNMEFFLKDFVLHAGGSVWAMDWCPRVHQVPHCPVRCEYLAVAAHPPGSSYHQIGAPLTGRGVIQIWCLLDMNRKEENYSQRSRERPTKGSARRSGGLSIKSEHPPKPRGRPTKMPLPVEPLGDGNSGLISNPPRKRGRPRKVPVAADSLNVSTVVNGTVPSKRQRGRPRKIPGNTETIDYVDVSSKLDKEKLVPVLGVADAHDENKSPQRHTDGRPRNIPEQTENVDHFDGEKNLINPEIGSYDATDDLNGKTTLIPCKRRGRPRKKPVRIEDACTNVVEDGKTKSSSLRKSRGRSGRLPDKKSDVGAPCIIEDVSSIECVSTPSVNVSNIERKSSPPKKDGEKLKQGSEEYVSDANGAEPIYPDQQEFPLVVNDSEVSCLAENVEPMKELYDLPRTNSFANAVSVSSSEVVSKEFIEDDIVCLNAQNDIALPRVFLCLGHNGKVAWDVKWRPCNNGDVNFRHRLGYLAAVLGNGSLEVWEIPSPSIIKNIYKSSFKEDTDPRFVKLCPVFRCSEVKFGDRQSIPLTLEWSKSTPDLILVGCHDGTVALWKFSAGDSSQDTRPLLCFTADNVPIRAVSWAPGESYSQSSNVVVTAGHEGIKFWDIRDPYRPLWDFNPAQKMILSLDWLQHPSCLIFSFDDGTMKTLSLSKAACDVHVTGKPFDGAKHGVVHNFYRSQFAVWSVHVSPITGVAAYCCADGSILCFQITEKSVDKDKSRYRSPHYLCGALMEAADPQSLTVITPLPHTAIPDLPRRARGVPPHSTYAPPPRDDPQEQGEDPGEDLQHPGVDQPARRKPASKTRKKRQGVDFVEEEQEDLQAGATRSSDQDFLAFPPKIVAMHRVRWNTNEGSQRWLCSGGASGIIRCQVIHLPDS</sequence>
<gene>
    <name evidence="5" type="ORF">SI8410_17021000</name>
</gene>
<dbReference type="GO" id="GO:0000127">
    <property type="term" value="C:transcription factor TFIIIC complex"/>
    <property type="evidence" value="ECO:0007669"/>
    <property type="project" value="TreeGrafter"/>
</dbReference>
<feature type="compositionally biased region" description="Basic and acidic residues" evidence="4">
    <location>
        <begin position="471"/>
        <end position="489"/>
    </location>
</feature>
<dbReference type="GO" id="GO:0003677">
    <property type="term" value="F:DNA binding"/>
    <property type="evidence" value="ECO:0007669"/>
    <property type="project" value="InterPro"/>
</dbReference>
<keyword evidence="2" id="KW-0804">Transcription</keyword>
<dbReference type="SUPFAM" id="SSF50978">
    <property type="entry name" value="WD40 repeat-like"/>
    <property type="match status" value="1"/>
</dbReference>
<proteinExistence type="predicted"/>
<dbReference type="SMART" id="SM00384">
    <property type="entry name" value="AT_hook"/>
    <property type="match status" value="4"/>
</dbReference>